<dbReference type="AlphaFoldDB" id="A0A5J9V5C9"/>
<dbReference type="EMBL" id="RWGY01000011">
    <property type="protein sequence ID" value="TVU31329.1"/>
    <property type="molecule type" value="Genomic_DNA"/>
</dbReference>
<accession>A0A5J9V5C9</accession>
<dbReference type="Proteomes" id="UP000324897">
    <property type="component" value="Chromosome 1"/>
</dbReference>
<comment type="caution">
    <text evidence="1">The sequence shown here is derived from an EMBL/GenBank/DDBJ whole genome shotgun (WGS) entry which is preliminary data.</text>
</comment>
<name>A0A5J9V5C9_9POAL</name>
<feature type="non-terminal residue" evidence="1">
    <location>
        <position position="1"/>
    </location>
</feature>
<proteinExistence type="predicted"/>
<reference evidence="1 2" key="1">
    <citation type="journal article" date="2019" name="Sci. Rep.">
        <title>A high-quality genome of Eragrostis curvula grass provides insights into Poaceae evolution and supports new strategies to enhance forage quality.</title>
        <authorList>
            <person name="Carballo J."/>
            <person name="Santos B.A.C.M."/>
            <person name="Zappacosta D."/>
            <person name="Garbus I."/>
            <person name="Selva J.P."/>
            <person name="Gallo C.A."/>
            <person name="Diaz A."/>
            <person name="Albertini E."/>
            <person name="Caccamo M."/>
            <person name="Echenique V."/>
        </authorList>
    </citation>
    <scope>NUCLEOTIDE SEQUENCE [LARGE SCALE GENOMIC DNA]</scope>
    <source>
        <strain evidence="2">cv. Victoria</strain>
        <tissue evidence="1">Leaf</tissue>
    </source>
</reference>
<dbReference type="Gramene" id="TVU31329">
    <property type="protein sequence ID" value="TVU31329"/>
    <property type="gene ID" value="EJB05_23011"/>
</dbReference>
<keyword evidence="2" id="KW-1185">Reference proteome</keyword>
<gene>
    <name evidence="1" type="ORF">EJB05_23011</name>
</gene>
<sequence length="251" mass="28590">MASIHRNLPLKSLTRFHFFAPMMPPEVVYPWSPPELPEVSWVSSLEQELSDLCNQHPGLASATNHRFQMKDYPEHDKVMVSPQFGDADLKEWLAGVSSPSPLPEMNNHQLKMQVLKGNTAAFLVVISEGGTGFGAHIMPLFGHQDVGMLHRALAQSLLEDKSYSVTEDDAASKQTSSDHKIKDFLKRSMPESSVKMRCAWGRLGPRKRRTGSTSWRVKAHKDTQRIVEQFKDKIINIYREKNKKKRRASRR</sequence>
<evidence type="ECO:0000313" key="1">
    <source>
        <dbReference type="EMBL" id="TVU31329.1"/>
    </source>
</evidence>
<organism evidence="1 2">
    <name type="scientific">Eragrostis curvula</name>
    <name type="common">weeping love grass</name>
    <dbReference type="NCBI Taxonomy" id="38414"/>
    <lineage>
        <taxon>Eukaryota</taxon>
        <taxon>Viridiplantae</taxon>
        <taxon>Streptophyta</taxon>
        <taxon>Embryophyta</taxon>
        <taxon>Tracheophyta</taxon>
        <taxon>Spermatophyta</taxon>
        <taxon>Magnoliopsida</taxon>
        <taxon>Liliopsida</taxon>
        <taxon>Poales</taxon>
        <taxon>Poaceae</taxon>
        <taxon>PACMAD clade</taxon>
        <taxon>Chloridoideae</taxon>
        <taxon>Eragrostideae</taxon>
        <taxon>Eragrostidinae</taxon>
        <taxon>Eragrostis</taxon>
    </lineage>
</organism>
<evidence type="ECO:0000313" key="2">
    <source>
        <dbReference type="Proteomes" id="UP000324897"/>
    </source>
</evidence>
<protein>
    <submittedName>
        <fullName evidence="1">Uncharacterized protein</fullName>
    </submittedName>
</protein>